<dbReference type="KEGG" id="bgt:106058830"/>
<dbReference type="Proteomes" id="UP001165740">
    <property type="component" value="Chromosome 8"/>
</dbReference>
<keyword evidence="5" id="KW-0406">Ion transport</keyword>
<gene>
    <name evidence="10" type="primary">LOC106058830</name>
</gene>
<keyword evidence="5" id="KW-0407">Ion channel</keyword>
<comment type="similarity">
    <text evidence="5">Belongs to the ligand-gated ion channel (TC 1.A.9) family.</text>
</comment>
<dbReference type="OrthoDB" id="6153337at2759"/>
<dbReference type="GO" id="GO:0005230">
    <property type="term" value="F:extracellular ligand-gated monoatomic ion channel activity"/>
    <property type="evidence" value="ECO:0007669"/>
    <property type="project" value="InterPro"/>
</dbReference>
<dbReference type="InterPro" id="IPR006201">
    <property type="entry name" value="Neur_channel"/>
</dbReference>
<dbReference type="PRINTS" id="PR00252">
    <property type="entry name" value="NRIONCHANNEL"/>
</dbReference>
<reference evidence="10" key="1">
    <citation type="submission" date="2025-08" db="UniProtKB">
        <authorList>
            <consortium name="RefSeq"/>
        </authorList>
    </citation>
    <scope>IDENTIFICATION</scope>
</reference>
<keyword evidence="2 5" id="KW-0812">Transmembrane</keyword>
<evidence type="ECO:0000256" key="1">
    <source>
        <dbReference type="ARBA" id="ARBA00004141"/>
    </source>
</evidence>
<dbReference type="InterPro" id="IPR038050">
    <property type="entry name" value="Neuro_actylchol_rec"/>
</dbReference>
<dbReference type="SUPFAM" id="SSF90112">
    <property type="entry name" value="Neurotransmitter-gated ion-channel transmembrane pore"/>
    <property type="match status" value="1"/>
</dbReference>
<dbReference type="AlphaFoldDB" id="A0A9U8E4U0"/>
<dbReference type="RefSeq" id="XP_013071792.2">
    <property type="nucleotide sequence ID" value="XM_013216338.2"/>
</dbReference>
<feature type="domain" description="Neurotransmitter-gated ion-channel ligand-binding" evidence="7">
    <location>
        <begin position="28"/>
        <end position="231"/>
    </location>
</feature>
<feature type="transmembrane region" description="Helical" evidence="5">
    <location>
        <begin position="233"/>
        <end position="256"/>
    </location>
</feature>
<dbReference type="GeneID" id="106058830"/>
<dbReference type="OMA" id="ENICTIN"/>
<feature type="transmembrane region" description="Helical" evidence="5">
    <location>
        <begin position="405"/>
        <end position="426"/>
    </location>
</feature>
<dbReference type="PROSITE" id="PS00236">
    <property type="entry name" value="NEUROTR_ION_CHANNEL"/>
    <property type="match status" value="1"/>
</dbReference>
<comment type="subcellular location">
    <subcellularLocation>
        <location evidence="1">Membrane</location>
        <topology evidence="1">Multi-pass membrane protein</topology>
    </subcellularLocation>
</comment>
<dbReference type="InterPro" id="IPR036734">
    <property type="entry name" value="Neur_chan_lig-bd_sf"/>
</dbReference>
<sequence>MKVGIAFWSLMSTVCIVDTLGGAEDIKSIFRALFDNYSTEIRPCYNYSHATDVQIYLSVSTVLELDLKRQILNFIGFFSFAWTDELLHWDPDSFHGIQVIEVPQNKIWRPDIAIYNSVNDVSYLGNENVLASISSVGLVRWEPAVNLAVTCKVDITRFPFDENICTINLTSWMHDNSTIHLTPAEEPILQDQMMPNGQYWVEAAGTMEVYSNYYGKFYKTLGFKLKFSRRPNYLIMTFLVPVTLLGVLCVVSFLLSPEEPEKVSVAITVLLSFTVFLGVVDNDLPETSDHMCLIVSYVVLLLVLSFLSVAGNAVVVVIHKRDVKRGQHSPLAFPSETNLPSLRRDKKDNSGLIIFNCVVQGKVGLPPLQPQDALQEKSEADDNDSVDEKTEDNVKVPRAYRLNKYCLILNSLALMTIITVFSILMIH</sequence>
<organism evidence="9 10">
    <name type="scientific">Biomphalaria glabrata</name>
    <name type="common">Bloodfluke planorb</name>
    <name type="synonym">Freshwater snail</name>
    <dbReference type="NCBI Taxonomy" id="6526"/>
    <lineage>
        <taxon>Eukaryota</taxon>
        <taxon>Metazoa</taxon>
        <taxon>Spiralia</taxon>
        <taxon>Lophotrochozoa</taxon>
        <taxon>Mollusca</taxon>
        <taxon>Gastropoda</taxon>
        <taxon>Heterobranchia</taxon>
        <taxon>Euthyneura</taxon>
        <taxon>Panpulmonata</taxon>
        <taxon>Hygrophila</taxon>
        <taxon>Lymnaeoidea</taxon>
        <taxon>Planorbidae</taxon>
        <taxon>Biomphalaria</taxon>
    </lineage>
</organism>
<evidence type="ECO:0000259" key="7">
    <source>
        <dbReference type="Pfam" id="PF02931"/>
    </source>
</evidence>
<feature type="transmembrane region" description="Helical" evidence="5">
    <location>
        <begin position="294"/>
        <end position="318"/>
    </location>
</feature>
<accession>A0A9U8E4U0</accession>
<dbReference type="Pfam" id="PF02932">
    <property type="entry name" value="Neur_chan_memb"/>
    <property type="match status" value="1"/>
</dbReference>
<feature type="compositionally biased region" description="Basic and acidic residues" evidence="6">
    <location>
        <begin position="374"/>
        <end position="392"/>
    </location>
</feature>
<dbReference type="InterPro" id="IPR006029">
    <property type="entry name" value="Neurotrans-gated_channel_TM"/>
</dbReference>
<keyword evidence="5" id="KW-0732">Signal</keyword>
<evidence type="ECO:0000256" key="3">
    <source>
        <dbReference type="ARBA" id="ARBA00022989"/>
    </source>
</evidence>
<dbReference type="PANTHER" id="PTHR18945">
    <property type="entry name" value="NEUROTRANSMITTER GATED ION CHANNEL"/>
    <property type="match status" value="1"/>
</dbReference>
<keyword evidence="4 5" id="KW-0472">Membrane</keyword>
<evidence type="ECO:0000256" key="4">
    <source>
        <dbReference type="ARBA" id="ARBA00023136"/>
    </source>
</evidence>
<dbReference type="Pfam" id="PF02931">
    <property type="entry name" value="Neur_chan_LBD"/>
    <property type="match status" value="1"/>
</dbReference>
<keyword evidence="3 5" id="KW-1133">Transmembrane helix</keyword>
<feature type="transmembrane region" description="Helical" evidence="5">
    <location>
        <begin position="263"/>
        <end position="282"/>
    </location>
</feature>
<dbReference type="Gene3D" id="2.70.170.10">
    <property type="entry name" value="Neurotransmitter-gated ion-channel ligand-binding domain"/>
    <property type="match status" value="1"/>
</dbReference>
<dbReference type="GO" id="GO:0004888">
    <property type="term" value="F:transmembrane signaling receptor activity"/>
    <property type="evidence" value="ECO:0007669"/>
    <property type="project" value="InterPro"/>
</dbReference>
<dbReference type="Gene3D" id="1.20.58.390">
    <property type="entry name" value="Neurotransmitter-gated ion-channel transmembrane domain"/>
    <property type="match status" value="1"/>
</dbReference>
<feature type="domain" description="Neurotransmitter-gated ion-channel transmembrane" evidence="8">
    <location>
        <begin position="239"/>
        <end position="326"/>
    </location>
</feature>
<dbReference type="SUPFAM" id="SSF63712">
    <property type="entry name" value="Nicotinic receptor ligand binding domain-like"/>
    <property type="match status" value="1"/>
</dbReference>
<feature type="region of interest" description="Disordered" evidence="6">
    <location>
        <begin position="372"/>
        <end position="392"/>
    </location>
</feature>
<keyword evidence="9" id="KW-1185">Reference proteome</keyword>
<protein>
    <submittedName>
        <fullName evidence="10">Neuronal acetylcholine receptor subunit alpha-3-like</fullName>
    </submittedName>
</protein>
<feature type="signal peptide" evidence="5">
    <location>
        <begin position="1"/>
        <end position="23"/>
    </location>
</feature>
<evidence type="ECO:0000256" key="2">
    <source>
        <dbReference type="ARBA" id="ARBA00022692"/>
    </source>
</evidence>
<dbReference type="InterPro" id="IPR018000">
    <property type="entry name" value="Neurotransmitter_ion_chnl_CS"/>
</dbReference>
<dbReference type="CDD" id="cd18989">
    <property type="entry name" value="LGIC_ECD_cation"/>
    <property type="match status" value="1"/>
</dbReference>
<evidence type="ECO:0000256" key="6">
    <source>
        <dbReference type="SAM" id="MobiDB-lite"/>
    </source>
</evidence>
<evidence type="ECO:0000259" key="8">
    <source>
        <dbReference type="Pfam" id="PF02932"/>
    </source>
</evidence>
<name>A0A9U8E4U0_BIOGL</name>
<dbReference type="FunFam" id="2.70.170.10:FF:000028">
    <property type="entry name" value="AcetylCholine Receptor"/>
    <property type="match status" value="1"/>
</dbReference>
<evidence type="ECO:0000313" key="9">
    <source>
        <dbReference type="Proteomes" id="UP001165740"/>
    </source>
</evidence>
<dbReference type="InterPro" id="IPR006202">
    <property type="entry name" value="Neur_chan_lig-bd"/>
</dbReference>
<feature type="chain" id="PRO_5041016454" evidence="5">
    <location>
        <begin position="24"/>
        <end position="427"/>
    </location>
</feature>
<proteinExistence type="inferred from homology"/>
<dbReference type="CDD" id="cd19051">
    <property type="entry name" value="LGIC_TM_cation"/>
    <property type="match status" value="1"/>
</dbReference>
<dbReference type="GO" id="GO:0016020">
    <property type="term" value="C:membrane"/>
    <property type="evidence" value="ECO:0007669"/>
    <property type="project" value="UniProtKB-SubCell"/>
</dbReference>
<evidence type="ECO:0000256" key="5">
    <source>
        <dbReference type="RuleBase" id="RU000687"/>
    </source>
</evidence>
<evidence type="ECO:0000313" key="10">
    <source>
        <dbReference type="RefSeq" id="XP_013071792.2"/>
    </source>
</evidence>
<dbReference type="InterPro" id="IPR036719">
    <property type="entry name" value="Neuro-gated_channel_TM_sf"/>
</dbReference>
<keyword evidence="5" id="KW-0813">Transport</keyword>